<dbReference type="InterPro" id="IPR036890">
    <property type="entry name" value="HATPase_C_sf"/>
</dbReference>
<sequence>MVDQSPGRQRGDRTSLLALVADSGNRRVLTDWISDHDRYELAEGGPDTATFDLCILDSEMLEREAATLTARKEETSTIVPVLLVVPDGQAASVHKELRQERPALWDLVDGTLRMPVEEYELADQVDTLLELRSQSETLTRQREQLEILNRVLRHDIRNDMTVVLGWLEYVAGQASEELTPEFDRIESSAEHIVELTTAAGDIAKTMSSDAEPELEPTALTRVLVDEAEKRQNAFDEATIEPPESPPYATVAANELLSSVFRNLINNAVQHNDADEPVVSITVRELDSHVQVRIEDNGPGVPETLGDDIFDDEMKGMESSGTGMGLYLVSTLIDLYGGEVWVEDNDPRGSVFCVELETIDHSTVGTGE</sequence>
<evidence type="ECO:0000256" key="5">
    <source>
        <dbReference type="ARBA" id="ARBA00022777"/>
    </source>
</evidence>
<keyword evidence="6" id="KW-0067">ATP-binding</keyword>
<dbReference type="GO" id="GO:0000156">
    <property type="term" value="F:phosphorelay response regulator activity"/>
    <property type="evidence" value="ECO:0007669"/>
    <property type="project" value="TreeGrafter"/>
</dbReference>
<reference evidence="9 10" key="1">
    <citation type="submission" date="2020-11" db="EMBL/GenBank/DDBJ databases">
        <title>Carbohydrate-dependent, anaerobic sulfur respiration: A novel catabolism in halophilic archaea.</title>
        <authorList>
            <person name="Sorokin D.Y."/>
            <person name="Messina E."/>
            <person name="Smedile F."/>
            <person name="La Cono V."/>
            <person name="Hallsworth J.E."/>
            <person name="Yakimov M.M."/>
        </authorList>
    </citation>
    <scope>NUCLEOTIDE SEQUENCE [LARGE SCALE GENOMIC DNA]</scope>
    <source>
        <strain evidence="9 10">HSR-Est</strain>
    </source>
</reference>
<dbReference type="Pfam" id="PF02518">
    <property type="entry name" value="HATPase_c"/>
    <property type="match status" value="1"/>
</dbReference>
<dbReference type="EMBL" id="CP064791">
    <property type="protein sequence ID" value="QSG13654.1"/>
    <property type="molecule type" value="Genomic_DNA"/>
</dbReference>
<gene>
    <name evidence="9" type="ORF">HSEST_0097</name>
</gene>
<keyword evidence="5 9" id="KW-0418">Kinase</keyword>
<evidence type="ECO:0000256" key="4">
    <source>
        <dbReference type="ARBA" id="ARBA00022741"/>
    </source>
</evidence>
<name>A0A897NMJ6_9EURY</name>
<evidence type="ECO:0000256" key="1">
    <source>
        <dbReference type="ARBA" id="ARBA00000085"/>
    </source>
</evidence>
<comment type="catalytic activity">
    <reaction evidence="1">
        <text>ATP + protein L-histidine = ADP + protein N-phospho-L-histidine.</text>
        <dbReference type="EC" id="2.7.13.3"/>
    </reaction>
</comment>
<evidence type="ECO:0000256" key="6">
    <source>
        <dbReference type="ARBA" id="ARBA00022840"/>
    </source>
</evidence>
<dbReference type="EC" id="2.7.13.3" evidence="2"/>
<dbReference type="SMART" id="SM00387">
    <property type="entry name" value="HATPase_c"/>
    <property type="match status" value="1"/>
</dbReference>
<dbReference type="PANTHER" id="PTHR42878:SF7">
    <property type="entry name" value="SENSOR HISTIDINE KINASE GLRK"/>
    <property type="match status" value="1"/>
</dbReference>
<dbReference type="InterPro" id="IPR005467">
    <property type="entry name" value="His_kinase_dom"/>
</dbReference>
<keyword evidence="3" id="KW-0808">Transferase</keyword>
<keyword evidence="7" id="KW-0902">Two-component regulatory system</keyword>
<dbReference type="PROSITE" id="PS50109">
    <property type="entry name" value="HIS_KIN"/>
    <property type="match status" value="1"/>
</dbReference>
<protein>
    <recommendedName>
        <fullName evidence="2">histidine kinase</fullName>
        <ecNumber evidence="2">2.7.13.3</ecNumber>
    </recommendedName>
</protein>
<feature type="domain" description="Histidine kinase" evidence="8">
    <location>
        <begin position="151"/>
        <end position="359"/>
    </location>
</feature>
<accession>A0A897NMJ6</accession>
<evidence type="ECO:0000313" key="10">
    <source>
        <dbReference type="Proteomes" id="UP000663292"/>
    </source>
</evidence>
<evidence type="ECO:0000256" key="3">
    <source>
        <dbReference type="ARBA" id="ARBA00022679"/>
    </source>
</evidence>
<evidence type="ECO:0000256" key="7">
    <source>
        <dbReference type="ARBA" id="ARBA00023012"/>
    </source>
</evidence>
<evidence type="ECO:0000313" key="9">
    <source>
        <dbReference type="EMBL" id="QSG13654.1"/>
    </source>
</evidence>
<dbReference type="GO" id="GO:0004673">
    <property type="term" value="F:protein histidine kinase activity"/>
    <property type="evidence" value="ECO:0007669"/>
    <property type="project" value="UniProtKB-EC"/>
</dbReference>
<dbReference type="InterPro" id="IPR004358">
    <property type="entry name" value="Sig_transdc_His_kin-like_C"/>
</dbReference>
<dbReference type="GO" id="GO:0030295">
    <property type="term" value="F:protein kinase activator activity"/>
    <property type="evidence" value="ECO:0007669"/>
    <property type="project" value="TreeGrafter"/>
</dbReference>
<dbReference type="InterPro" id="IPR003594">
    <property type="entry name" value="HATPase_dom"/>
</dbReference>
<organism evidence="9 10">
    <name type="scientific">Halapricum desulfuricans</name>
    <dbReference type="NCBI Taxonomy" id="2841257"/>
    <lineage>
        <taxon>Archaea</taxon>
        <taxon>Methanobacteriati</taxon>
        <taxon>Methanobacteriota</taxon>
        <taxon>Stenosarchaea group</taxon>
        <taxon>Halobacteria</taxon>
        <taxon>Halobacteriales</taxon>
        <taxon>Haloarculaceae</taxon>
        <taxon>Halapricum</taxon>
    </lineage>
</organism>
<keyword evidence="4" id="KW-0547">Nucleotide-binding</keyword>
<dbReference type="GeneID" id="68856740"/>
<dbReference type="GO" id="GO:0007234">
    <property type="term" value="P:osmosensory signaling via phosphorelay pathway"/>
    <property type="evidence" value="ECO:0007669"/>
    <property type="project" value="TreeGrafter"/>
</dbReference>
<dbReference type="GO" id="GO:0005524">
    <property type="term" value="F:ATP binding"/>
    <property type="evidence" value="ECO:0007669"/>
    <property type="project" value="UniProtKB-KW"/>
</dbReference>
<dbReference type="AlphaFoldDB" id="A0A897NMJ6"/>
<keyword evidence="10" id="KW-1185">Reference proteome</keyword>
<dbReference type="Proteomes" id="UP000663292">
    <property type="component" value="Chromosome"/>
</dbReference>
<dbReference type="PRINTS" id="PR00344">
    <property type="entry name" value="BCTRLSENSOR"/>
</dbReference>
<evidence type="ECO:0000259" key="8">
    <source>
        <dbReference type="PROSITE" id="PS50109"/>
    </source>
</evidence>
<dbReference type="Gene3D" id="3.30.565.10">
    <property type="entry name" value="Histidine kinase-like ATPase, C-terminal domain"/>
    <property type="match status" value="1"/>
</dbReference>
<dbReference type="InterPro" id="IPR050351">
    <property type="entry name" value="BphY/WalK/GraS-like"/>
</dbReference>
<dbReference type="SUPFAM" id="SSF55874">
    <property type="entry name" value="ATPase domain of HSP90 chaperone/DNA topoisomerase II/histidine kinase"/>
    <property type="match status" value="1"/>
</dbReference>
<evidence type="ECO:0000256" key="2">
    <source>
        <dbReference type="ARBA" id="ARBA00012438"/>
    </source>
</evidence>
<proteinExistence type="predicted"/>
<dbReference type="PANTHER" id="PTHR42878">
    <property type="entry name" value="TWO-COMPONENT HISTIDINE KINASE"/>
    <property type="match status" value="1"/>
</dbReference>
<dbReference type="RefSeq" id="WP_229121615.1">
    <property type="nucleotide sequence ID" value="NZ_CP064791.1"/>
</dbReference>